<dbReference type="PANTHER" id="PTHR38441:SF1">
    <property type="entry name" value="MEMBRANE PROTEIN"/>
    <property type="match status" value="1"/>
</dbReference>
<feature type="region of interest" description="Disordered" evidence="1">
    <location>
        <begin position="1"/>
        <end position="20"/>
    </location>
</feature>
<sequence>MSSPPKPIDSAESQLTEAESQLTELERRHRRFVWPAVVVFVGGYLTTMAVVAYRPHAMAAAVFGRLNVGYLLVLGNFALTFLVAIAYRWYAERRLDPQARRVREAMAGRSPEGVL</sequence>
<dbReference type="Pfam" id="PF04341">
    <property type="entry name" value="DUF485"/>
    <property type="match status" value="1"/>
</dbReference>
<protein>
    <submittedName>
        <fullName evidence="3">DUF485 domain-containing protein</fullName>
    </submittedName>
</protein>
<evidence type="ECO:0000313" key="4">
    <source>
        <dbReference type="Proteomes" id="UP001620295"/>
    </source>
</evidence>
<evidence type="ECO:0000313" key="3">
    <source>
        <dbReference type="EMBL" id="MFK4264059.1"/>
    </source>
</evidence>
<dbReference type="EMBL" id="JBJDQH010000001">
    <property type="protein sequence ID" value="MFK4264059.1"/>
    <property type="molecule type" value="Genomic_DNA"/>
</dbReference>
<gene>
    <name evidence="3" type="ORF">ACI2L5_03835</name>
</gene>
<evidence type="ECO:0000256" key="1">
    <source>
        <dbReference type="SAM" id="MobiDB-lite"/>
    </source>
</evidence>
<comment type="caution">
    <text evidence="3">The sequence shown here is derived from an EMBL/GenBank/DDBJ whole genome shotgun (WGS) entry which is preliminary data.</text>
</comment>
<dbReference type="InterPro" id="IPR007436">
    <property type="entry name" value="DUF485"/>
</dbReference>
<keyword evidence="2" id="KW-0472">Membrane</keyword>
<feature type="transmembrane region" description="Helical" evidence="2">
    <location>
        <begin position="68"/>
        <end position="91"/>
    </location>
</feature>
<organism evidence="3 4">
    <name type="scientific">Streptomyces milbemycinicus</name>
    <dbReference type="NCBI Taxonomy" id="476552"/>
    <lineage>
        <taxon>Bacteria</taxon>
        <taxon>Bacillati</taxon>
        <taxon>Actinomycetota</taxon>
        <taxon>Actinomycetes</taxon>
        <taxon>Kitasatosporales</taxon>
        <taxon>Streptomycetaceae</taxon>
        <taxon>Streptomyces</taxon>
    </lineage>
</organism>
<dbReference type="Proteomes" id="UP001620295">
    <property type="component" value="Unassembled WGS sequence"/>
</dbReference>
<keyword evidence="2" id="KW-1133">Transmembrane helix</keyword>
<dbReference type="RefSeq" id="WP_358638023.1">
    <property type="nucleotide sequence ID" value="NZ_JBFACG010000006.1"/>
</dbReference>
<name>A0ABW8LE64_9ACTN</name>
<proteinExistence type="predicted"/>
<accession>A0ABW8LE64</accession>
<keyword evidence="2" id="KW-0812">Transmembrane</keyword>
<feature type="transmembrane region" description="Helical" evidence="2">
    <location>
        <begin position="32"/>
        <end position="53"/>
    </location>
</feature>
<feature type="compositionally biased region" description="Polar residues" evidence="1">
    <location>
        <begin position="11"/>
        <end position="20"/>
    </location>
</feature>
<evidence type="ECO:0000256" key="2">
    <source>
        <dbReference type="SAM" id="Phobius"/>
    </source>
</evidence>
<dbReference type="PANTHER" id="PTHR38441">
    <property type="entry name" value="INTEGRAL MEMBRANE PROTEIN-RELATED"/>
    <property type="match status" value="1"/>
</dbReference>
<keyword evidence="4" id="KW-1185">Reference proteome</keyword>
<reference evidence="3 4" key="1">
    <citation type="submission" date="2024-11" db="EMBL/GenBank/DDBJ databases">
        <title>The Natural Products Discovery Center: Release of the First 8490 Sequenced Strains for Exploring Actinobacteria Biosynthetic Diversity.</title>
        <authorList>
            <person name="Kalkreuter E."/>
            <person name="Kautsar S.A."/>
            <person name="Yang D."/>
            <person name="Bader C.D."/>
            <person name="Teijaro C.N."/>
            <person name="Fluegel L."/>
            <person name="Davis C.M."/>
            <person name="Simpson J.R."/>
            <person name="Lauterbach L."/>
            <person name="Steele A.D."/>
            <person name="Gui C."/>
            <person name="Meng S."/>
            <person name="Li G."/>
            <person name="Viehrig K."/>
            <person name="Ye F."/>
            <person name="Su P."/>
            <person name="Kiefer A.F."/>
            <person name="Nichols A."/>
            <person name="Cepeda A.J."/>
            <person name="Yan W."/>
            <person name="Fan B."/>
            <person name="Jiang Y."/>
            <person name="Adhikari A."/>
            <person name="Zheng C.-J."/>
            <person name="Schuster L."/>
            <person name="Cowan T.M."/>
            <person name="Smanski M.J."/>
            <person name="Chevrette M.G."/>
            <person name="De Carvalho L.P.S."/>
            <person name="Shen B."/>
        </authorList>
    </citation>
    <scope>NUCLEOTIDE SEQUENCE [LARGE SCALE GENOMIC DNA]</scope>
    <source>
        <strain evidence="3 4">NPDC020863</strain>
    </source>
</reference>